<evidence type="ECO:0000256" key="2">
    <source>
        <dbReference type="ARBA" id="ARBA00006906"/>
    </source>
</evidence>
<dbReference type="Proteomes" id="UP001424441">
    <property type="component" value="Unassembled WGS sequence"/>
</dbReference>
<protein>
    <submittedName>
        <fullName evidence="6">2-dehydro-3-deoxy-6-phosphogalactonate aldolase</fullName>
    </submittedName>
</protein>
<proteinExistence type="inferred from homology"/>
<evidence type="ECO:0000256" key="4">
    <source>
        <dbReference type="ARBA" id="ARBA00023239"/>
    </source>
</evidence>
<keyword evidence="7" id="KW-1185">Reference proteome</keyword>
<dbReference type="RefSeq" id="WP_343808003.1">
    <property type="nucleotide sequence ID" value="NZ_BAAADE010000013.1"/>
</dbReference>
<dbReference type="InterPro" id="IPR013785">
    <property type="entry name" value="Aldolase_TIM"/>
</dbReference>
<accession>A0ABP3RU23</accession>
<name>A0ABP3RU23_9HYPH</name>
<dbReference type="PANTHER" id="PTHR30246:SF1">
    <property type="entry name" value="2-DEHYDRO-3-DEOXY-6-PHOSPHOGALACTONATE ALDOLASE-RELATED"/>
    <property type="match status" value="1"/>
</dbReference>
<evidence type="ECO:0000313" key="6">
    <source>
        <dbReference type="EMBL" id="GAA0614542.1"/>
    </source>
</evidence>
<dbReference type="InterPro" id="IPR000887">
    <property type="entry name" value="Aldlse_KDPG_KHG"/>
</dbReference>
<gene>
    <name evidence="6" type="ORF">GCM10008943_32160</name>
</gene>
<comment type="caution">
    <text evidence="6">The sequence shown here is derived from an EMBL/GenBank/DDBJ whole genome shotgun (WGS) entry which is preliminary data.</text>
</comment>
<dbReference type="Gene3D" id="3.20.20.70">
    <property type="entry name" value="Aldolase class I"/>
    <property type="match status" value="1"/>
</dbReference>
<dbReference type="PROSITE" id="PS00160">
    <property type="entry name" value="ALDOLASE_KDPG_KHG_2"/>
    <property type="match status" value="1"/>
</dbReference>
<keyword evidence="5" id="KW-0119">Carbohydrate metabolism</keyword>
<dbReference type="SUPFAM" id="SSF51569">
    <property type="entry name" value="Aldolase"/>
    <property type="match status" value="1"/>
</dbReference>
<dbReference type="Pfam" id="PF01081">
    <property type="entry name" value="Aldolase"/>
    <property type="match status" value="1"/>
</dbReference>
<keyword evidence="4" id="KW-0456">Lyase</keyword>
<dbReference type="EMBL" id="BAAADE010000013">
    <property type="protein sequence ID" value="GAA0614542.1"/>
    <property type="molecule type" value="Genomic_DNA"/>
</dbReference>
<dbReference type="NCBIfam" id="NF006600">
    <property type="entry name" value="PRK09140.1"/>
    <property type="match status" value="1"/>
</dbReference>
<organism evidence="6 7">
    <name type="scientific">Paenochrobactrum glaciei</name>
    <dbReference type="NCBI Taxonomy" id="486407"/>
    <lineage>
        <taxon>Bacteria</taxon>
        <taxon>Pseudomonadati</taxon>
        <taxon>Pseudomonadota</taxon>
        <taxon>Alphaproteobacteria</taxon>
        <taxon>Hyphomicrobiales</taxon>
        <taxon>Brucellaceae</taxon>
        <taxon>Paenochrobactrum</taxon>
    </lineage>
</organism>
<sequence length="213" mass="22147">MMNSPVWPTFKRPLVAIIRGIENHEVEDILTVLVEEGFEAIEIPLNSPNPWVSIAKAVELFGSKVLIGAGTVLSVDDVEKLVAVGGKLMVSPNTNAEVIKAAAAHGIYSMPGCYTATEALIAVHSGASALKFFPAGTLGPSGIAGIKTILPKDAVIGAVGGVSEHNFADYAKVGIKTFGIATSLYQPGDDAATVREKARGIIAAYDVVYGVEA</sequence>
<evidence type="ECO:0000256" key="5">
    <source>
        <dbReference type="ARBA" id="ARBA00023277"/>
    </source>
</evidence>
<evidence type="ECO:0000256" key="1">
    <source>
        <dbReference type="ARBA" id="ARBA00004761"/>
    </source>
</evidence>
<comment type="subunit">
    <text evidence="3">Homotrimer.</text>
</comment>
<dbReference type="CDD" id="cd00452">
    <property type="entry name" value="KDPG_aldolase"/>
    <property type="match status" value="1"/>
</dbReference>
<reference evidence="7" key="1">
    <citation type="journal article" date="2019" name="Int. J. Syst. Evol. Microbiol.">
        <title>The Global Catalogue of Microorganisms (GCM) 10K type strain sequencing project: providing services to taxonomists for standard genome sequencing and annotation.</title>
        <authorList>
            <consortium name="The Broad Institute Genomics Platform"/>
            <consortium name="The Broad Institute Genome Sequencing Center for Infectious Disease"/>
            <person name="Wu L."/>
            <person name="Ma J."/>
        </authorList>
    </citation>
    <scope>NUCLEOTIDE SEQUENCE [LARGE SCALE GENOMIC DNA]</scope>
    <source>
        <strain evidence="7">JCM 15115</strain>
    </source>
</reference>
<evidence type="ECO:0000313" key="7">
    <source>
        <dbReference type="Proteomes" id="UP001424441"/>
    </source>
</evidence>
<dbReference type="InterPro" id="IPR031338">
    <property type="entry name" value="KDPG/KHG_AS_2"/>
</dbReference>
<comment type="similarity">
    <text evidence="2">Belongs to the KHG/KDPG aldolase family.</text>
</comment>
<evidence type="ECO:0000256" key="3">
    <source>
        <dbReference type="ARBA" id="ARBA00011233"/>
    </source>
</evidence>
<comment type="pathway">
    <text evidence="1">Carbohydrate acid metabolism.</text>
</comment>
<dbReference type="PANTHER" id="PTHR30246">
    <property type="entry name" value="2-KETO-3-DEOXY-6-PHOSPHOGLUCONATE ALDOLASE"/>
    <property type="match status" value="1"/>
</dbReference>